<organism evidence="2">
    <name type="scientific">Odontella aurita</name>
    <dbReference type="NCBI Taxonomy" id="265563"/>
    <lineage>
        <taxon>Eukaryota</taxon>
        <taxon>Sar</taxon>
        <taxon>Stramenopiles</taxon>
        <taxon>Ochrophyta</taxon>
        <taxon>Bacillariophyta</taxon>
        <taxon>Mediophyceae</taxon>
        <taxon>Biddulphiophycidae</taxon>
        <taxon>Eupodiscales</taxon>
        <taxon>Odontellaceae</taxon>
        <taxon>Odontella</taxon>
    </lineage>
</organism>
<gene>
    <name evidence="2" type="ORF">OAUR00152_LOCUS40072</name>
</gene>
<feature type="compositionally biased region" description="Basic and acidic residues" evidence="1">
    <location>
        <begin position="265"/>
        <end position="280"/>
    </location>
</feature>
<feature type="region of interest" description="Disordered" evidence="1">
    <location>
        <begin position="237"/>
        <end position="282"/>
    </location>
</feature>
<dbReference type="AlphaFoldDB" id="A0A7S4NFU6"/>
<reference evidence="2" key="1">
    <citation type="submission" date="2021-01" db="EMBL/GenBank/DDBJ databases">
        <authorList>
            <person name="Corre E."/>
            <person name="Pelletier E."/>
            <person name="Niang G."/>
            <person name="Scheremetjew M."/>
            <person name="Finn R."/>
            <person name="Kale V."/>
            <person name="Holt S."/>
            <person name="Cochrane G."/>
            <person name="Meng A."/>
            <person name="Brown T."/>
            <person name="Cohen L."/>
        </authorList>
    </citation>
    <scope>NUCLEOTIDE SEQUENCE</scope>
    <source>
        <strain evidence="2">Isolate 1302-5</strain>
    </source>
</reference>
<sequence length="361" mass="39874">MNRQDDVLNASAVPPVRDPLWVAVNLVNPILERENSKTSAGGRWMQSGRDKYGGSFVDGSLNPLPVVKGIWEQKCAEQSARRFHLRKTRQNTTEPATCSSSSVCSGDDSFWNGSGDVVSMPAEIDVDPFQHSESSCQHSEGKALNQRFEMQLPTKMTKPTEKSICGDSNAEEGASVRQCPSDPRDKSAAMHTKLEDFGNACYDAGTGNGSTNVHPPLHHHQMLLGLHQFLPLLRQNCDPNRSLPPTSGPPFLPHQPSRRGGRNAGDGKEERGRRDGESLRRSVVLSPEHFPVLLQKIRNANLVTSLGVSAVCAPYVEEVCREEEAMRRHLLKVEQARRRSSEDVGTRSVAGSRLKKRMSMF</sequence>
<proteinExistence type="predicted"/>
<evidence type="ECO:0000256" key="1">
    <source>
        <dbReference type="SAM" id="MobiDB-lite"/>
    </source>
</evidence>
<name>A0A7S4NFU6_9STRA</name>
<feature type="region of interest" description="Disordered" evidence="1">
    <location>
        <begin position="156"/>
        <end position="189"/>
    </location>
</feature>
<dbReference type="EMBL" id="HBKQ01058687">
    <property type="protein sequence ID" value="CAE2285427.1"/>
    <property type="molecule type" value="Transcribed_RNA"/>
</dbReference>
<protein>
    <submittedName>
        <fullName evidence="2">Uncharacterized protein</fullName>
    </submittedName>
</protein>
<evidence type="ECO:0000313" key="2">
    <source>
        <dbReference type="EMBL" id="CAE2285427.1"/>
    </source>
</evidence>
<accession>A0A7S4NFU6</accession>